<gene>
    <name evidence="1" type="ORF">M5X12_31340</name>
</gene>
<accession>A0ABT4H7N5</accession>
<protein>
    <submittedName>
        <fullName evidence="1">Uncharacterized protein</fullName>
    </submittedName>
</protein>
<dbReference type="RefSeq" id="WP_268641290.1">
    <property type="nucleotide sequence ID" value="NZ_JAMDNP010000145.1"/>
</dbReference>
<evidence type="ECO:0000313" key="2">
    <source>
        <dbReference type="Proteomes" id="UP001527181"/>
    </source>
</evidence>
<name>A0ABT4H7N5_PAEAL</name>
<comment type="caution">
    <text evidence="1">The sequence shown here is derived from an EMBL/GenBank/DDBJ whole genome shotgun (WGS) entry which is preliminary data.</text>
</comment>
<reference evidence="1 2" key="1">
    <citation type="submission" date="2022-05" db="EMBL/GenBank/DDBJ databases">
        <title>Genome Sequencing of Bee-Associated Microbes.</title>
        <authorList>
            <person name="Dunlap C."/>
        </authorList>
    </citation>
    <scope>NUCLEOTIDE SEQUENCE [LARGE SCALE GENOMIC DNA]</scope>
    <source>
        <strain evidence="1 2">NRRL B-04010</strain>
    </source>
</reference>
<evidence type="ECO:0000313" key="1">
    <source>
        <dbReference type="EMBL" id="MCY9764993.1"/>
    </source>
</evidence>
<keyword evidence="2" id="KW-1185">Reference proteome</keyword>
<proteinExistence type="predicted"/>
<dbReference type="EMBL" id="JAMDNP010000145">
    <property type="protein sequence ID" value="MCY9764993.1"/>
    <property type="molecule type" value="Genomic_DNA"/>
</dbReference>
<dbReference type="Proteomes" id="UP001527181">
    <property type="component" value="Unassembled WGS sequence"/>
</dbReference>
<organism evidence="1 2">
    <name type="scientific">Paenibacillus alvei</name>
    <name type="common">Bacillus alvei</name>
    <dbReference type="NCBI Taxonomy" id="44250"/>
    <lineage>
        <taxon>Bacteria</taxon>
        <taxon>Bacillati</taxon>
        <taxon>Bacillota</taxon>
        <taxon>Bacilli</taxon>
        <taxon>Bacillales</taxon>
        <taxon>Paenibacillaceae</taxon>
        <taxon>Paenibacillus</taxon>
    </lineage>
</organism>
<sequence>MLEGQNEKLQTESYAEKYARQRSEYIHSCLKGTIYAVHNLKGYKNDNIWTLSPQQDTEGWETDGGEPGYGLF</sequence>